<accession>A0A5C3QD75</accession>
<keyword evidence="6 10" id="KW-0547">Nucleotide-binding</keyword>
<feature type="compositionally biased region" description="Low complexity" evidence="12">
    <location>
        <begin position="240"/>
        <end position="253"/>
    </location>
</feature>
<feature type="region of interest" description="Disordered" evidence="12">
    <location>
        <begin position="924"/>
        <end position="967"/>
    </location>
</feature>
<evidence type="ECO:0000256" key="2">
    <source>
        <dbReference type="ARBA" id="ARBA00006116"/>
    </source>
</evidence>
<reference evidence="14 15" key="1">
    <citation type="journal article" date="2019" name="Nat. Ecol. Evol.">
        <title>Megaphylogeny resolves global patterns of mushroom evolution.</title>
        <authorList>
            <person name="Varga T."/>
            <person name="Krizsan K."/>
            <person name="Foldi C."/>
            <person name="Dima B."/>
            <person name="Sanchez-Garcia M."/>
            <person name="Sanchez-Ramirez S."/>
            <person name="Szollosi G.J."/>
            <person name="Szarkandi J.G."/>
            <person name="Papp V."/>
            <person name="Albert L."/>
            <person name="Andreopoulos W."/>
            <person name="Angelini C."/>
            <person name="Antonin V."/>
            <person name="Barry K.W."/>
            <person name="Bougher N.L."/>
            <person name="Buchanan P."/>
            <person name="Buyck B."/>
            <person name="Bense V."/>
            <person name="Catcheside P."/>
            <person name="Chovatia M."/>
            <person name="Cooper J."/>
            <person name="Damon W."/>
            <person name="Desjardin D."/>
            <person name="Finy P."/>
            <person name="Geml J."/>
            <person name="Haridas S."/>
            <person name="Hughes K."/>
            <person name="Justo A."/>
            <person name="Karasinski D."/>
            <person name="Kautmanova I."/>
            <person name="Kiss B."/>
            <person name="Kocsube S."/>
            <person name="Kotiranta H."/>
            <person name="LaButti K.M."/>
            <person name="Lechner B.E."/>
            <person name="Liimatainen K."/>
            <person name="Lipzen A."/>
            <person name="Lukacs Z."/>
            <person name="Mihaltcheva S."/>
            <person name="Morgado L.N."/>
            <person name="Niskanen T."/>
            <person name="Noordeloos M.E."/>
            <person name="Ohm R.A."/>
            <person name="Ortiz-Santana B."/>
            <person name="Ovrebo C."/>
            <person name="Racz N."/>
            <person name="Riley R."/>
            <person name="Savchenko A."/>
            <person name="Shiryaev A."/>
            <person name="Soop K."/>
            <person name="Spirin V."/>
            <person name="Szebenyi C."/>
            <person name="Tomsovsky M."/>
            <person name="Tulloss R.E."/>
            <person name="Uehling J."/>
            <person name="Grigoriev I.V."/>
            <person name="Vagvolgyi C."/>
            <person name="Papp T."/>
            <person name="Martin F.M."/>
            <person name="Miettinen O."/>
            <person name="Hibbett D.S."/>
            <person name="Nagy L.G."/>
        </authorList>
    </citation>
    <scope>NUCLEOTIDE SEQUENCE [LARGE SCALE GENOMIC DNA]</scope>
    <source>
        <strain evidence="14 15">CBS 309.79</strain>
    </source>
</reference>
<dbReference type="InterPro" id="IPR036420">
    <property type="entry name" value="BRCT_dom_sf"/>
</dbReference>
<dbReference type="GO" id="GO:0006271">
    <property type="term" value="P:DNA strand elongation involved in DNA replication"/>
    <property type="evidence" value="ECO:0007669"/>
    <property type="project" value="UniProtKB-ARBA"/>
</dbReference>
<dbReference type="InterPro" id="IPR047854">
    <property type="entry name" value="RFC_lid"/>
</dbReference>
<dbReference type="GO" id="GO:0003689">
    <property type="term" value="F:DNA clamp loader activity"/>
    <property type="evidence" value="ECO:0007669"/>
    <property type="project" value="UniProtKB-UniRule"/>
</dbReference>
<dbReference type="Gene3D" id="1.20.272.10">
    <property type="match status" value="1"/>
</dbReference>
<dbReference type="PROSITE" id="PS50172">
    <property type="entry name" value="BRCT"/>
    <property type="match status" value="1"/>
</dbReference>
<dbReference type="SUPFAM" id="SSF48019">
    <property type="entry name" value="post-AAA+ oligomerization domain-like"/>
    <property type="match status" value="1"/>
</dbReference>
<dbReference type="InterPro" id="IPR003959">
    <property type="entry name" value="ATPase_AAA_core"/>
</dbReference>
<evidence type="ECO:0000256" key="11">
    <source>
        <dbReference type="SAM" id="Coils"/>
    </source>
</evidence>
<dbReference type="Gene3D" id="3.40.50.300">
    <property type="entry name" value="P-loop containing nucleotide triphosphate hydrolases"/>
    <property type="match status" value="1"/>
</dbReference>
<feature type="compositionally biased region" description="Basic and acidic residues" evidence="12">
    <location>
        <begin position="944"/>
        <end position="955"/>
    </location>
</feature>
<dbReference type="GO" id="GO:0005524">
    <property type="term" value="F:ATP binding"/>
    <property type="evidence" value="ECO:0007669"/>
    <property type="project" value="UniProtKB-UniRule"/>
</dbReference>
<keyword evidence="8" id="KW-0238">DNA-binding</keyword>
<dbReference type="CDD" id="cd18140">
    <property type="entry name" value="HLD_clamp_RFC"/>
    <property type="match status" value="1"/>
</dbReference>
<dbReference type="SMART" id="SM00382">
    <property type="entry name" value="AAA"/>
    <property type="match status" value="1"/>
</dbReference>
<dbReference type="SUPFAM" id="SSF52540">
    <property type="entry name" value="P-loop containing nucleoside triphosphate hydrolases"/>
    <property type="match status" value="1"/>
</dbReference>
<name>A0A5C3QD75_9AGAR</name>
<dbReference type="OrthoDB" id="446168at2759"/>
<dbReference type="GO" id="GO:0005663">
    <property type="term" value="C:DNA replication factor C complex"/>
    <property type="evidence" value="ECO:0007669"/>
    <property type="project" value="InterPro"/>
</dbReference>
<feature type="compositionally biased region" description="Acidic residues" evidence="12">
    <location>
        <begin position="924"/>
        <end position="936"/>
    </location>
</feature>
<organism evidence="14 15">
    <name type="scientific">Pterulicium gracile</name>
    <dbReference type="NCBI Taxonomy" id="1884261"/>
    <lineage>
        <taxon>Eukaryota</taxon>
        <taxon>Fungi</taxon>
        <taxon>Dikarya</taxon>
        <taxon>Basidiomycota</taxon>
        <taxon>Agaricomycotina</taxon>
        <taxon>Agaricomycetes</taxon>
        <taxon>Agaricomycetidae</taxon>
        <taxon>Agaricales</taxon>
        <taxon>Pleurotineae</taxon>
        <taxon>Pterulaceae</taxon>
        <taxon>Pterulicium</taxon>
    </lineage>
</organism>
<dbReference type="Gene3D" id="3.40.50.10190">
    <property type="entry name" value="BRCT domain"/>
    <property type="match status" value="1"/>
</dbReference>
<feature type="compositionally biased region" description="Low complexity" evidence="12">
    <location>
        <begin position="174"/>
        <end position="183"/>
    </location>
</feature>
<dbReference type="EMBL" id="ML178830">
    <property type="protein sequence ID" value="TFL00025.1"/>
    <property type="molecule type" value="Genomic_DNA"/>
</dbReference>
<keyword evidence="15" id="KW-1185">Reference proteome</keyword>
<evidence type="ECO:0000256" key="8">
    <source>
        <dbReference type="ARBA" id="ARBA00023125"/>
    </source>
</evidence>
<dbReference type="FunFam" id="3.40.50.10190:FF:000001">
    <property type="entry name" value="Replication factor C subunit 1"/>
    <property type="match status" value="1"/>
</dbReference>
<evidence type="ECO:0000256" key="12">
    <source>
        <dbReference type="SAM" id="MobiDB-lite"/>
    </source>
</evidence>
<evidence type="ECO:0000313" key="14">
    <source>
        <dbReference type="EMBL" id="TFL00025.1"/>
    </source>
</evidence>
<dbReference type="InterPro" id="IPR013725">
    <property type="entry name" value="DNA_replication_fac_RFC1_C"/>
</dbReference>
<dbReference type="Proteomes" id="UP000305067">
    <property type="component" value="Unassembled WGS sequence"/>
</dbReference>
<evidence type="ECO:0000256" key="5">
    <source>
        <dbReference type="ARBA" id="ARBA00022705"/>
    </source>
</evidence>
<evidence type="ECO:0000313" key="15">
    <source>
        <dbReference type="Proteomes" id="UP000305067"/>
    </source>
</evidence>
<comment type="similarity">
    <text evidence="2 10">Belongs to the activator 1 large subunit family.</text>
</comment>
<dbReference type="FunFam" id="1.20.272.10:FF:000005">
    <property type="entry name" value="Replication factor C subunit 1"/>
    <property type="match status" value="1"/>
</dbReference>
<dbReference type="GO" id="GO:0005634">
    <property type="term" value="C:nucleus"/>
    <property type="evidence" value="ECO:0007669"/>
    <property type="project" value="UniProtKB-SubCell"/>
</dbReference>
<dbReference type="FunFam" id="1.10.8.60:FF:000021">
    <property type="entry name" value="Replication factor C subunit 1"/>
    <property type="match status" value="1"/>
</dbReference>
<protein>
    <recommendedName>
        <fullName evidence="3 10">Replication factor C subunit 1</fullName>
    </recommendedName>
</protein>
<dbReference type="SUPFAM" id="SSF52113">
    <property type="entry name" value="BRCT domain"/>
    <property type="match status" value="1"/>
</dbReference>
<feature type="coiled-coil region" evidence="11">
    <location>
        <begin position="349"/>
        <end position="376"/>
    </location>
</feature>
<dbReference type="FunFam" id="3.40.50.300:FF:000395">
    <property type="entry name" value="Replication factor C subunit 1"/>
    <property type="match status" value="1"/>
</dbReference>
<feature type="compositionally biased region" description="Low complexity" evidence="12">
    <location>
        <begin position="206"/>
        <end position="224"/>
    </location>
</feature>
<evidence type="ECO:0000256" key="4">
    <source>
        <dbReference type="ARBA" id="ARBA00022553"/>
    </source>
</evidence>
<evidence type="ECO:0000256" key="3">
    <source>
        <dbReference type="ARBA" id="ARBA00020401"/>
    </source>
</evidence>
<dbReference type="GO" id="GO:0003677">
    <property type="term" value="F:DNA binding"/>
    <property type="evidence" value="ECO:0007669"/>
    <property type="project" value="UniProtKB-KW"/>
</dbReference>
<feature type="compositionally biased region" description="Acidic residues" evidence="12">
    <location>
        <begin position="184"/>
        <end position="193"/>
    </location>
</feature>
<dbReference type="PANTHER" id="PTHR23389">
    <property type="entry name" value="CHROMOSOME TRANSMISSION FIDELITY FACTOR 18"/>
    <property type="match status" value="1"/>
</dbReference>
<dbReference type="SMART" id="SM00292">
    <property type="entry name" value="BRCT"/>
    <property type="match status" value="1"/>
</dbReference>
<evidence type="ECO:0000256" key="9">
    <source>
        <dbReference type="ARBA" id="ARBA00023242"/>
    </source>
</evidence>
<keyword evidence="5 10" id="KW-0235">DNA replication</keyword>
<dbReference type="GO" id="GO:0016887">
    <property type="term" value="F:ATP hydrolysis activity"/>
    <property type="evidence" value="ECO:0007669"/>
    <property type="project" value="InterPro"/>
</dbReference>
<keyword evidence="4" id="KW-0597">Phosphoprotein</keyword>
<dbReference type="GO" id="GO:0006281">
    <property type="term" value="P:DNA repair"/>
    <property type="evidence" value="ECO:0007669"/>
    <property type="project" value="InterPro"/>
</dbReference>
<comment type="subcellular location">
    <subcellularLocation>
        <location evidence="1 10">Nucleus</location>
    </subcellularLocation>
</comment>
<dbReference type="InterPro" id="IPR008921">
    <property type="entry name" value="DNA_pol3_clamp-load_cplx_C"/>
</dbReference>
<feature type="compositionally biased region" description="Low complexity" evidence="12">
    <location>
        <begin position="125"/>
        <end position="150"/>
    </location>
</feature>
<dbReference type="PIRSF" id="PIRSF036578">
    <property type="entry name" value="RFC1"/>
    <property type="match status" value="1"/>
</dbReference>
<evidence type="ECO:0000256" key="1">
    <source>
        <dbReference type="ARBA" id="ARBA00004123"/>
    </source>
</evidence>
<feature type="compositionally biased region" description="Basic residues" evidence="12">
    <location>
        <begin position="956"/>
        <end position="967"/>
    </location>
</feature>
<proteinExistence type="inferred from homology"/>
<keyword evidence="9 10" id="KW-0539">Nucleus</keyword>
<keyword evidence="11" id="KW-0175">Coiled coil</keyword>
<evidence type="ECO:0000259" key="13">
    <source>
        <dbReference type="PROSITE" id="PS50172"/>
    </source>
</evidence>
<dbReference type="Gene3D" id="1.10.8.60">
    <property type="match status" value="1"/>
</dbReference>
<dbReference type="PANTHER" id="PTHR23389:SF6">
    <property type="entry name" value="REPLICATION FACTOR C SUBUNIT 1"/>
    <property type="match status" value="1"/>
</dbReference>
<dbReference type="STRING" id="1884261.A0A5C3QD75"/>
<dbReference type="InterPro" id="IPR003593">
    <property type="entry name" value="AAA+_ATPase"/>
</dbReference>
<sequence length="967" mass="104192">MPVASKSSAKPKGDIRQFFGGKGDQPAKIRAVPKPSTTSGPKQNDAIEISDNEEKPASKKSATVKPGASTAKVVKKPTQIIDSEDDEPPPPQRSTGTKRKAAVVSSGDDDEDAPPPPQRKKAAVEAKPAASSSKSTPKKPAATPKDKPTPSAKPKPTPKPKAAARKKKDDDYDMYSASASESSASEDEDDDGDLVPKAAGKKNFVARASKPAPAPAAKKAATTKVDTKPATEEVKPKPNPAAWRAKKAAAPIAHGSKSFPEDAEPDCLAGLTFVFTGELSSFSRDEVIEGAKKFGGRVTGNPSSRTSYVVLGTDAGPKKLEQIKKLGVKTLDEDGFLELIRARKDAPPDAETLKKRKKLEKQYEDAAKEMEKQEAREAKGKGKGVGMAKAKTVDPSSQLWTTKYAPKSLKEVCGNKTTVEKMLLWLQDWQKNAQSSFKKPGKHGMGMHRAILLTGSPGIGKTTSAHLCARMAGYTAVELNASDTRSKKLVEHGMNINNKSLDAWMGGGAEGGNDDVKLTDKSCIIMDEVDGMSAGDRGGVGALNALIKKTKIPIICIANDRNAQKLKPLLHTTFSLKFNKPEATSVRSRIMSIVFKEKMKIPANVVDQLIQGAQSDIRLVLNMLSTWKLSHDSMDFDEGKKMAKLNEKYAIMSPFDATNKVLGPYLFSPTARETLGDKMEMYFHDHSFVPLFIQENYLKTTPSTLRNYSGPELALKQLELMDKAASSISDGDLVDAMIHGPEQHWALMPLHAVCSTIRPASHVYGSGLGWGAGGVNTLAFPGWLGNNSKTNKLSRQLADVQIRMRLKVTGDKSEIRRAYIPAMYGRLVGPLLGEGGAGAIDNVISYMDEYYLTKEDWETVVELGVGARNGDDVMKKIPSAVKSSFTRKYNASDHPIAFHRGQDLSGGPKKIVAGAAPDIEDAFVVDDDVAGDDEEGGGTKKKKASEVESDKMLKEKKPKAKAGKKSK</sequence>
<evidence type="ECO:0000256" key="10">
    <source>
        <dbReference type="PIRNR" id="PIRNR036578"/>
    </source>
</evidence>
<dbReference type="CDD" id="cd00009">
    <property type="entry name" value="AAA"/>
    <property type="match status" value="1"/>
</dbReference>
<dbReference type="InterPro" id="IPR012178">
    <property type="entry name" value="RFC1"/>
</dbReference>
<dbReference type="Pfam" id="PF00533">
    <property type="entry name" value="BRCT"/>
    <property type="match status" value="1"/>
</dbReference>
<dbReference type="Pfam" id="PF25361">
    <property type="entry name" value="AAA_lid_RFC1"/>
    <property type="match status" value="1"/>
</dbReference>
<dbReference type="AlphaFoldDB" id="A0A5C3QD75"/>
<evidence type="ECO:0000256" key="6">
    <source>
        <dbReference type="ARBA" id="ARBA00022741"/>
    </source>
</evidence>
<dbReference type="InterPro" id="IPR001357">
    <property type="entry name" value="BRCT_dom"/>
</dbReference>
<feature type="compositionally biased region" description="Basic and acidic residues" evidence="12">
    <location>
        <begin position="225"/>
        <end position="236"/>
    </location>
</feature>
<feature type="compositionally biased region" description="Basic residues" evidence="12">
    <location>
        <begin position="156"/>
        <end position="166"/>
    </location>
</feature>
<feature type="domain" description="BRCT" evidence="13">
    <location>
        <begin position="263"/>
        <end position="353"/>
    </location>
</feature>
<feature type="region of interest" description="Disordered" evidence="12">
    <location>
        <begin position="1"/>
        <end position="261"/>
    </location>
</feature>
<evidence type="ECO:0000256" key="7">
    <source>
        <dbReference type="ARBA" id="ARBA00022840"/>
    </source>
</evidence>
<dbReference type="Pfam" id="PF08519">
    <property type="entry name" value="RFC1"/>
    <property type="match status" value="1"/>
</dbReference>
<dbReference type="Pfam" id="PF00004">
    <property type="entry name" value="AAA"/>
    <property type="match status" value="1"/>
</dbReference>
<keyword evidence="7 10" id="KW-0067">ATP-binding</keyword>
<gene>
    <name evidence="14" type="ORF">BDV98DRAFT_650499</name>
</gene>
<dbReference type="InterPro" id="IPR027417">
    <property type="entry name" value="P-loop_NTPase"/>
</dbReference>